<gene>
    <name evidence="6" type="ORF">IF651_00215</name>
</gene>
<evidence type="ECO:0000313" key="6">
    <source>
        <dbReference type="EMBL" id="MBD8077489.1"/>
    </source>
</evidence>
<dbReference type="SMART" id="SM00342">
    <property type="entry name" value="HTH_ARAC"/>
    <property type="match status" value="1"/>
</dbReference>
<dbReference type="InterPro" id="IPR046532">
    <property type="entry name" value="DUF6597"/>
</dbReference>
<dbReference type="RefSeq" id="WP_191827087.1">
    <property type="nucleotide sequence ID" value="NZ_JACYHB010000001.1"/>
</dbReference>
<dbReference type="AlphaFoldDB" id="A0A927G5P0"/>
<dbReference type="Pfam" id="PF12833">
    <property type="entry name" value="HTH_18"/>
    <property type="match status" value="1"/>
</dbReference>
<organism evidence="6 7">
    <name type="scientific">Cellulosimicrobium arenosum</name>
    <dbReference type="NCBI Taxonomy" id="2708133"/>
    <lineage>
        <taxon>Bacteria</taxon>
        <taxon>Bacillati</taxon>
        <taxon>Actinomycetota</taxon>
        <taxon>Actinomycetes</taxon>
        <taxon>Micrococcales</taxon>
        <taxon>Promicromonosporaceae</taxon>
        <taxon>Cellulosimicrobium</taxon>
    </lineage>
</organism>
<accession>A0A927G5P0</accession>
<evidence type="ECO:0000256" key="2">
    <source>
        <dbReference type="ARBA" id="ARBA00023125"/>
    </source>
</evidence>
<feature type="region of interest" description="Disordered" evidence="4">
    <location>
        <begin position="299"/>
        <end position="322"/>
    </location>
</feature>
<dbReference type="SUPFAM" id="SSF46689">
    <property type="entry name" value="Homeodomain-like"/>
    <property type="match status" value="1"/>
</dbReference>
<feature type="region of interest" description="Disordered" evidence="4">
    <location>
        <begin position="1"/>
        <end position="28"/>
    </location>
</feature>
<dbReference type="InterPro" id="IPR009057">
    <property type="entry name" value="Homeodomain-like_sf"/>
</dbReference>
<dbReference type="Pfam" id="PF20240">
    <property type="entry name" value="DUF6597"/>
    <property type="match status" value="1"/>
</dbReference>
<evidence type="ECO:0000256" key="4">
    <source>
        <dbReference type="SAM" id="MobiDB-lite"/>
    </source>
</evidence>
<evidence type="ECO:0000259" key="5">
    <source>
        <dbReference type="PROSITE" id="PS01124"/>
    </source>
</evidence>
<dbReference type="PROSITE" id="PS01124">
    <property type="entry name" value="HTH_ARAC_FAMILY_2"/>
    <property type="match status" value="1"/>
</dbReference>
<dbReference type="EMBL" id="JACYHB010000001">
    <property type="protein sequence ID" value="MBD8077489.1"/>
    <property type="molecule type" value="Genomic_DNA"/>
</dbReference>
<dbReference type="GO" id="GO:0043565">
    <property type="term" value="F:sequence-specific DNA binding"/>
    <property type="evidence" value="ECO:0007669"/>
    <property type="project" value="InterPro"/>
</dbReference>
<proteinExistence type="predicted"/>
<keyword evidence="3" id="KW-0804">Transcription</keyword>
<name>A0A927G5P0_9MICO</name>
<keyword evidence="2" id="KW-0238">DNA-binding</keyword>
<sequence length="322" mass="33694">MRQVFESARTPPATGAATARPSTSTRGIVDPGAAARGFELVRLDPSPDLADLVERHWVVRWDLATGESFTQVVVPHPTANVVAESTGYAAHGIPAGLFTRTLHGSGAVVGTKLRPGAFRVLLGSDDALRAGATIDAASFLGPTARAIADRAVTCAARGDDARAVALVEPLLRARAERVRDPRSARDLARVQDVLAALVGGALPPGAGVRDLAHVAGISSRSLQRLFAACVGVSPKWVLQRHRVHLAAELLASDPERDLAALATAVGYYDQAHFGTDFVRATGTTPGSYARRCAASREEGFASTPTRDVGHRARARSRAVAGA</sequence>
<protein>
    <submittedName>
        <fullName evidence="6">AraC family transcriptional regulator</fullName>
    </submittedName>
</protein>
<dbReference type="GO" id="GO:0003700">
    <property type="term" value="F:DNA-binding transcription factor activity"/>
    <property type="evidence" value="ECO:0007669"/>
    <property type="project" value="InterPro"/>
</dbReference>
<dbReference type="Gene3D" id="1.10.10.60">
    <property type="entry name" value="Homeodomain-like"/>
    <property type="match status" value="1"/>
</dbReference>
<comment type="caution">
    <text evidence="6">The sequence shown here is derived from an EMBL/GenBank/DDBJ whole genome shotgun (WGS) entry which is preliminary data.</text>
</comment>
<reference evidence="6" key="2">
    <citation type="submission" date="2020-09" db="EMBL/GenBank/DDBJ databases">
        <authorList>
            <person name="Yu Y."/>
        </authorList>
    </citation>
    <scope>NUCLEOTIDE SEQUENCE</scope>
    <source>
        <strain evidence="6">KCTC 49039</strain>
    </source>
</reference>
<dbReference type="PROSITE" id="PS00041">
    <property type="entry name" value="HTH_ARAC_FAMILY_1"/>
    <property type="match status" value="1"/>
</dbReference>
<feature type="compositionally biased region" description="Low complexity" evidence="4">
    <location>
        <begin position="7"/>
        <end position="27"/>
    </location>
</feature>
<keyword evidence="1" id="KW-0805">Transcription regulation</keyword>
<evidence type="ECO:0000313" key="7">
    <source>
        <dbReference type="Proteomes" id="UP000610846"/>
    </source>
</evidence>
<dbReference type="InterPro" id="IPR050204">
    <property type="entry name" value="AraC_XylS_family_regulators"/>
</dbReference>
<dbReference type="Proteomes" id="UP000610846">
    <property type="component" value="Unassembled WGS sequence"/>
</dbReference>
<evidence type="ECO:0000256" key="1">
    <source>
        <dbReference type="ARBA" id="ARBA00023015"/>
    </source>
</evidence>
<feature type="domain" description="HTH araC/xylS-type" evidence="5">
    <location>
        <begin position="192"/>
        <end position="291"/>
    </location>
</feature>
<keyword evidence="7" id="KW-1185">Reference proteome</keyword>
<dbReference type="InterPro" id="IPR018060">
    <property type="entry name" value="HTH_AraC"/>
</dbReference>
<dbReference type="PANTHER" id="PTHR46796">
    <property type="entry name" value="HTH-TYPE TRANSCRIPTIONAL ACTIVATOR RHAS-RELATED"/>
    <property type="match status" value="1"/>
</dbReference>
<dbReference type="InterPro" id="IPR018062">
    <property type="entry name" value="HTH_AraC-typ_CS"/>
</dbReference>
<evidence type="ECO:0000256" key="3">
    <source>
        <dbReference type="ARBA" id="ARBA00023163"/>
    </source>
</evidence>
<reference evidence="6" key="1">
    <citation type="journal article" date="2018" name="Curr. Microbiol.">
        <title>Cellulosimicrobium arenosum sp. nov., Isolated from Marine Sediment Sand.</title>
        <authorList>
            <person name="Oh M."/>
            <person name="Kim J.H."/>
            <person name="Yoon J.H."/>
            <person name="Schumann P."/>
            <person name="Kim W."/>
        </authorList>
    </citation>
    <scope>NUCLEOTIDE SEQUENCE</scope>
    <source>
        <strain evidence="6">KCTC 49039</strain>
    </source>
</reference>